<reference evidence="1" key="1">
    <citation type="submission" date="2018-05" db="EMBL/GenBank/DDBJ databases">
        <authorList>
            <person name="Lanie J.A."/>
            <person name="Ng W.-L."/>
            <person name="Kazmierczak K.M."/>
            <person name="Andrzejewski T.M."/>
            <person name="Davidsen T.M."/>
            <person name="Wayne K.J."/>
            <person name="Tettelin H."/>
            <person name="Glass J.I."/>
            <person name="Rusch D."/>
            <person name="Podicherti R."/>
            <person name="Tsui H.-C.T."/>
            <person name="Winkler M.E."/>
        </authorList>
    </citation>
    <scope>NUCLEOTIDE SEQUENCE</scope>
</reference>
<accession>A0A383BWL1</accession>
<gene>
    <name evidence="1" type="ORF">METZ01_LOCUS476642</name>
</gene>
<dbReference type="AlphaFoldDB" id="A0A383BWL1"/>
<proteinExistence type="predicted"/>
<name>A0A383BWL1_9ZZZZ</name>
<sequence>MLGLFIVATGEFKHWFGASATDRGGLRVSHNVNEDESEKNYLDFDFWNVKLGRRNFTLRAELPRGDLRDGARIDELDSLKLKNGAIEIPIYEGDGTAPAQRKDQQSRGLLLEFESAVYQRTGGLVKGSGLITVTLYNGRGTTNEGTTFHFEELLFKNETQAQEKTRFILESKKPVSIVNPYL</sequence>
<feature type="non-terminal residue" evidence="1">
    <location>
        <position position="182"/>
    </location>
</feature>
<dbReference type="EMBL" id="UINC01203499">
    <property type="protein sequence ID" value="SVE23788.1"/>
    <property type="molecule type" value="Genomic_DNA"/>
</dbReference>
<organism evidence="1">
    <name type="scientific">marine metagenome</name>
    <dbReference type="NCBI Taxonomy" id="408172"/>
    <lineage>
        <taxon>unclassified sequences</taxon>
        <taxon>metagenomes</taxon>
        <taxon>ecological metagenomes</taxon>
    </lineage>
</organism>
<evidence type="ECO:0000313" key="1">
    <source>
        <dbReference type="EMBL" id="SVE23788.1"/>
    </source>
</evidence>
<protein>
    <submittedName>
        <fullName evidence="1">Uncharacterized protein</fullName>
    </submittedName>
</protein>